<sequence>MLSVSGLKVTIDVDMSDDRDVDNSVAVKEQNIYCSCQSEYCDCGSDLGVTEASAQRVYAHLGFPGGRDTLQSKGYRETALHIWGTHNLSTDEVLSWLSHYNPINIEWINDASCTILMTLFHLIPNRPVSSSSASGNVVFSSPNTVLRIICDFAEPFDRRVALAAAAALAALLEKEDEDDLDSRSHRIGLPSTDRDKSIADQTESDAHNAATDSDPPSLQVSSETLDSIEAFSQYLPPSGRWFKALSVPSKTVSLFLRFAHTTDVKLPGAERRSLYYRRYGNPNYGGMTGILSRSYRRRLQGPKKKADSLDMDSCSHDARLLTRDLVEEITKAYENPDAVGGIAMPVKKVKKLRAAFMNPDADGPAPDRQLVVYDNVYDVDEEEPHVVVGISDELRARIGTRREAVDFPTPKSPKQPRKWPRRDRGPAPNRWLTDDYAFSPPSLENINVVDLREPWMREEDLRPPHRPFVFSGKQKDRRVRQDELNGTTTITLMPDVEPPLSPGILQEDDNSHTARRLLTSMSMVADMEEKSSKSRPVTSRLGYRKNQPPRHRTRDVWQRLG</sequence>
<evidence type="ECO:0000256" key="3">
    <source>
        <dbReference type="SAM" id="MobiDB-lite"/>
    </source>
</evidence>
<evidence type="ECO:0000313" key="4">
    <source>
        <dbReference type="EMBL" id="OON17701.1"/>
    </source>
</evidence>
<feature type="region of interest" description="Disordered" evidence="3">
    <location>
        <begin position="401"/>
        <end position="436"/>
    </location>
</feature>
<comment type="similarity">
    <text evidence="1">Belongs to the NCBP3 family.</text>
</comment>
<evidence type="ECO:0000256" key="1">
    <source>
        <dbReference type="ARBA" id="ARBA00006069"/>
    </source>
</evidence>
<keyword evidence="5" id="KW-1185">Reference proteome</keyword>
<gene>
    <name evidence="4" type="ORF">X801_06457</name>
</gene>
<feature type="compositionally biased region" description="Polar residues" evidence="3">
    <location>
        <begin position="210"/>
        <end position="219"/>
    </location>
</feature>
<dbReference type="GO" id="GO:0003729">
    <property type="term" value="F:mRNA binding"/>
    <property type="evidence" value="ECO:0007669"/>
    <property type="project" value="InterPro"/>
</dbReference>
<feature type="region of interest" description="Disordered" evidence="3">
    <location>
        <begin position="526"/>
        <end position="561"/>
    </location>
</feature>
<dbReference type="Pfam" id="PF10309">
    <property type="entry name" value="NCBP3"/>
    <property type="match status" value="1"/>
</dbReference>
<dbReference type="PANTHER" id="PTHR16291">
    <property type="entry name" value="NUCLEAR CAP-BINDING PROTEIN SUBUNIT 3"/>
    <property type="match status" value="1"/>
</dbReference>
<protein>
    <recommendedName>
        <fullName evidence="2">Nuclear cap-binding protein subunit 3</fullName>
    </recommendedName>
</protein>
<evidence type="ECO:0000256" key="2">
    <source>
        <dbReference type="ARBA" id="ARBA00019876"/>
    </source>
</evidence>
<dbReference type="Proteomes" id="UP000243686">
    <property type="component" value="Unassembled WGS sequence"/>
</dbReference>
<evidence type="ECO:0000313" key="5">
    <source>
        <dbReference type="Proteomes" id="UP000243686"/>
    </source>
</evidence>
<reference evidence="4 5" key="1">
    <citation type="submission" date="2015-03" db="EMBL/GenBank/DDBJ databases">
        <title>Draft genome of the nematode, Opisthorchis viverrini.</title>
        <authorList>
            <person name="Mitreva M."/>
        </authorList>
    </citation>
    <scope>NUCLEOTIDE SEQUENCE [LARGE SCALE GENOMIC DNA]</scope>
    <source>
        <strain evidence="4">Khon Kaen</strain>
    </source>
</reference>
<dbReference type="InterPro" id="IPR019416">
    <property type="entry name" value="NCBP3"/>
</dbReference>
<dbReference type="AlphaFoldDB" id="A0A1S8WTF4"/>
<dbReference type="GO" id="GO:0000340">
    <property type="term" value="F:RNA 7-methylguanosine cap binding"/>
    <property type="evidence" value="ECO:0007669"/>
    <property type="project" value="InterPro"/>
</dbReference>
<organism evidence="4 5">
    <name type="scientific">Opisthorchis viverrini</name>
    <name type="common">Southeast Asian liver fluke</name>
    <dbReference type="NCBI Taxonomy" id="6198"/>
    <lineage>
        <taxon>Eukaryota</taxon>
        <taxon>Metazoa</taxon>
        <taxon>Spiralia</taxon>
        <taxon>Lophotrochozoa</taxon>
        <taxon>Platyhelminthes</taxon>
        <taxon>Trematoda</taxon>
        <taxon>Digenea</taxon>
        <taxon>Opisthorchiida</taxon>
        <taxon>Opisthorchiata</taxon>
        <taxon>Opisthorchiidae</taxon>
        <taxon>Opisthorchis</taxon>
    </lineage>
</organism>
<name>A0A1S8WTF4_OPIVI</name>
<dbReference type="EMBL" id="KV895005">
    <property type="protein sequence ID" value="OON17701.1"/>
    <property type="molecule type" value="Genomic_DNA"/>
</dbReference>
<dbReference type="GO" id="GO:0005634">
    <property type="term" value="C:nucleus"/>
    <property type="evidence" value="ECO:0007669"/>
    <property type="project" value="TreeGrafter"/>
</dbReference>
<accession>A0A1S8WTF4</accession>
<feature type="region of interest" description="Disordered" evidence="3">
    <location>
        <begin position="182"/>
        <end position="219"/>
    </location>
</feature>
<feature type="non-terminal residue" evidence="4">
    <location>
        <position position="561"/>
    </location>
</feature>
<proteinExistence type="inferred from homology"/>
<dbReference type="PANTHER" id="PTHR16291:SF0">
    <property type="entry name" value="NUCLEAR CAP-BINDING PROTEIN SUBUNIT 3"/>
    <property type="match status" value="1"/>
</dbReference>